<protein>
    <submittedName>
        <fullName evidence="1">G7189 protein</fullName>
    </submittedName>
</protein>
<organism evidence="1 2">
    <name type="scientific">Coccomyxa viridis</name>
    <dbReference type="NCBI Taxonomy" id="1274662"/>
    <lineage>
        <taxon>Eukaryota</taxon>
        <taxon>Viridiplantae</taxon>
        <taxon>Chlorophyta</taxon>
        <taxon>core chlorophytes</taxon>
        <taxon>Trebouxiophyceae</taxon>
        <taxon>Trebouxiophyceae incertae sedis</taxon>
        <taxon>Coccomyxaceae</taxon>
        <taxon>Coccomyxa</taxon>
    </lineage>
</organism>
<comment type="caution">
    <text evidence="1">The sequence shown here is derived from an EMBL/GenBank/DDBJ whole genome shotgun (WGS) entry which is preliminary data.</text>
</comment>
<dbReference type="PANTHER" id="PTHR28106">
    <property type="entry name" value="MITOCHONDRIAL ATPASE COMPLEX SUBUNIT ATP10"/>
    <property type="match status" value="1"/>
</dbReference>
<name>A0ABP1FX85_9CHLO</name>
<dbReference type="InterPro" id="IPR007849">
    <property type="entry name" value="ATP10"/>
</dbReference>
<dbReference type="Pfam" id="PF05176">
    <property type="entry name" value="ATP-synt_10"/>
    <property type="match status" value="1"/>
</dbReference>
<reference evidence="1 2" key="1">
    <citation type="submission" date="2024-06" db="EMBL/GenBank/DDBJ databases">
        <authorList>
            <person name="Kraege A."/>
            <person name="Thomma B."/>
        </authorList>
    </citation>
    <scope>NUCLEOTIDE SEQUENCE [LARGE SCALE GENOMIC DNA]</scope>
</reference>
<sequence length="241" mass="27157">MSFMMKIQITEQGRTRDKSGTRGIQLFDVFSKEKAQQRKKDVQEEMKRGYFDDFKDLKETQGRMFEPSEALMPASTSTQLPTIAAAQADGTEISFPPPQGNFQAALLCIAFRAGAEDMLRSWSEPFREAHGHRPDVRWYELSLVESAVMSFWPFKQMIIKSGAQQQLQSLASAESALRPEPLFSFGDATEIRRALHMTNRLTGYVYLVDSKNRVRWSASGTASPAEAQALVDCSKELVKDT</sequence>
<dbReference type="Proteomes" id="UP001497392">
    <property type="component" value="Unassembled WGS sequence"/>
</dbReference>
<keyword evidence="2" id="KW-1185">Reference proteome</keyword>
<gene>
    <name evidence="1" type="primary">g7189</name>
    <name evidence="1" type="ORF">VP750_LOCUS6152</name>
</gene>
<proteinExistence type="predicted"/>
<evidence type="ECO:0000313" key="1">
    <source>
        <dbReference type="EMBL" id="CAL5224493.1"/>
    </source>
</evidence>
<accession>A0ABP1FX85</accession>
<evidence type="ECO:0000313" key="2">
    <source>
        <dbReference type="Proteomes" id="UP001497392"/>
    </source>
</evidence>
<dbReference type="EMBL" id="CAXHTA020000011">
    <property type="protein sequence ID" value="CAL5224493.1"/>
    <property type="molecule type" value="Genomic_DNA"/>
</dbReference>
<dbReference type="PANTHER" id="PTHR28106:SF1">
    <property type="entry name" value="MITOCHONDRIAL ATPASE COMPLEX SUBUNIT ATP10"/>
    <property type="match status" value="1"/>
</dbReference>